<dbReference type="KEGG" id="llu:AKJ09_01052"/>
<feature type="binding site" evidence="13">
    <location>
        <position position="121"/>
    </location>
    <ligand>
        <name>Zn(2+)</name>
        <dbReference type="ChEBI" id="CHEBI:29105"/>
    </ligand>
</feature>
<dbReference type="PANTHER" id="PTHR33202">
    <property type="entry name" value="ZINC UPTAKE REGULATION PROTEIN"/>
    <property type="match status" value="1"/>
</dbReference>
<proteinExistence type="inferred from homology"/>
<feature type="region of interest" description="Disordered" evidence="15">
    <location>
        <begin position="1"/>
        <end position="21"/>
    </location>
</feature>
<feature type="binding site" evidence="14">
    <location>
        <position position="112"/>
    </location>
    <ligand>
        <name>Fe cation</name>
        <dbReference type="ChEBI" id="CHEBI:24875"/>
    </ligand>
</feature>
<comment type="subunit">
    <text evidence="3">Homodimer.</text>
</comment>
<dbReference type="Gene3D" id="3.30.1490.190">
    <property type="match status" value="1"/>
</dbReference>
<dbReference type="RefSeq" id="WP_240488390.1">
    <property type="nucleotide sequence ID" value="NZ_CP012333.1"/>
</dbReference>
<dbReference type="AlphaFoldDB" id="A0A0K1PLH7"/>
<keyword evidence="5" id="KW-0963">Cytoplasm</keyword>
<evidence type="ECO:0000256" key="6">
    <source>
        <dbReference type="ARBA" id="ARBA00022491"/>
    </source>
</evidence>
<keyword evidence="12" id="KW-0804">Transcription</keyword>
<evidence type="ECO:0000256" key="5">
    <source>
        <dbReference type="ARBA" id="ARBA00022490"/>
    </source>
</evidence>
<accession>A0A0K1PLH7</accession>
<evidence type="ECO:0000256" key="9">
    <source>
        <dbReference type="ARBA" id="ARBA00023004"/>
    </source>
</evidence>
<dbReference type="InterPro" id="IPR043135">
    <property type="entry name" value="Fur_C"/>
</dbReference>
<dbReference type="GO" id="GO:0008270">
    <property type="term" value="F:zinc ion binding"/>
    <property type="evidence" value="ECO:0007669"/>
    <property type="project" value="TreeGrafter"/>
</dbReference>
<dbReference type="GO" id="GO:1900705">
    <property type="term" value="P:negative regulation of siderophore biosynthetic process"/>
    <property type="evidence" value="ECO:0007669"/>
    <property type="project" value="TreeGrafter"/>
</dbReference>
<keyword evidence="10" id="KW-0805">Transcription regulation</keyword>
<organism evidence="16 17">
    <name type="scientific">Labilithrix luteola</name>
    <dbReference type="NCBI Taxonomy" id="1391654"/>
    <lineage>
        <taxon>Bacteria</taxon>
        <taxon>Pseudomonadati</taxon>
        <taxon>Myxococcota</taxon>
        <taxon>Polyangia</taxon>
        <taxon>Polyangiales</taxon>
        <taxon>Labilitrichaceae</taxon>
        <taxon>Labilithrix</taxon>
    </lineage>
</organism>
<keyword evidence="7 13" id="KW-0479">Metal-binding</keyword>
<keyword evidence="11" id="KW-0238">DNA-binding</keyword>
<keyword evidence="9 14" id="KW-0408">Iron</keyword>
<feature type="binding site" evidence="13">
    <location>
        <position position="161"/>
    </location>
    <ligand>
        <name>Zn(2+)</name>
        <dbReference type="ChEBI" id="CHEBI:29105"/>
    </ligand>
</feature>
<feature type="binding site" evidence="13">
    <location>
        <position position="158"/>
    </location>
    <ligand>
        <name>Zn(2+)</name>
        <dbReference type="ChEBI" id="CHEBI:29105"/>
    </ligand>
</feature>
<dbReference type="GO" id="GO:0003700">
    <property type="term" value="F:DNA-binding transcription factor activity"/>
    <property type="evidence" value="ECO:0007669"/>
    <property type="project" value="InterPro"/>
</dbReference>
<keyword evidence="6" id="KW-0678">Repressor</keyword>
<evidence type="ECO:0000256" key="7">
    <source>
        <dbReference type="ARBA" id="ARBA00022723"/>
    </source>
</evidence>
<evidence type="ECO:0000256" key="12">
    <source>
        <dbReference type="ARBA" id="ARBA00023163"/>
    </source>
</evidence>
<evidence type="ECO:0000256" key="13">
    <source>
        <dbReference type="PIRSR" id="PIRSR602481-1"/>
    </source>
</evidence>
<evidence type="ECO:0000256" key="1">
    <source>
        <dbReference type="ARBA" id="ARBA00004496"/>
    </source>
</evidence>
<evidence type="ECO:0000256" key="15">
    <source>
        <dbReference type="SAM" id="MobiDB-lite"/>
    </source>
</evidence>
<evidence type="ECO:0000256" key="2">
    <source>
        <dbReference type="ARBA" id="ARBA00007957"/>
    </source>
</evidence>
<dbReference type="InterPro" id="IPR036390">
    <property type="entry name" value="WH_DNA-bd_sf"/>
</dbReference>
<keyword evidence="8 13" id="KW-0862">Zinc</keyword>
<dbReference type="GO" id="GO:0005829">
    <property type="term" value="C:cytosol"/>
    <property type="evidence" value="ECO:0007669"/>
    <property type="project" value="TreeGrafter"/>
</dbReference>
<evidence type="ECO:0000313" key="17">
    <source>
        <dbReference type="Proteomes" id="UP000064967"/>
    </source>
</evidence>
<evidence type="ECO:0000256" key="8">
    <source>
        <dbReference type="ARBA" id="ARBA00022833"/>
    </source>
</evidence>
<dbReference type="PATRIC" id="fig|1391654.3.peg.1072"/>
<dbReference type="Pfam" id="PF01475">
    <property type="entry name" value="FUR"/>
    <property type="match status" value="1"/>
</dbReference>
<dbReference type="STRING" id="1391654.AKJ09_01052"/>
<feature type="binding site" evidence="14">
    <location>
        <position position="150"/>
    </location>
    <ligand>
        <name>Fe cation</name>
        <dbReference type="ChEBI" id="CHEBI:24875"/>
    </ligand>
</feature>
<comment type="similarity">
    <text evidence="2">Belongs to the Fur family.</text>
</comment>
<evidence type="ECO:0000256" key="4">
    <source>
        <dbReference type="ARBA" id="ARBA00020910"/>
    </source>
</evidence>
<dbReference type="FunFam" id="3.30.1490.190:FF:000001">
    <property type="entry name" value="Ferric uptake regulation protein"/>
    <property type="match status" value="1"/>
</dbReference>
<reference evidence="16 17" key="1">
    <citation type="submission" date="2015-08" db="EMBL/GenBank/DDBJ databases">
        <authorList>
            <person name="Babu N.S."/>
            <person name="Beckwith C.J."/>
            <person name="Beseler K.G."/>
            <person name="Brison A."/>
            <person name="Carone J.V."/>
            <person name="Caskin T.P."/>
            <person name="Diamond M."/>
            <person name="Durham M.E."/>
            <person name="Foxe J.M."/>
            <person name="Go M."/>
            <person name="Henderson B.A."/>
            <person name="Jones I.B."/>
            <person name="McGettigan J.A."/>
            <person name="Micheletti S.J."/>
            <person name="Nasrallah M.E."/>
            <person name="Ortiz D."/>
            <person name="Piller C.R."/>
            <person name="Privatt S.R."/>
            <person name="Schneider S.L."/>
            <person name="Sharp S."/>
            <person name="Smith T.C."/>
            <person name="Stanton J.D."/>
            <person name="Ullery H.E."/>
            <person name="Wilson R.J."/>
            <person name="Serrano M.G."/>
            <person name="Buck G."/>
            <person name="Lee V."/>
            <person name="Wang Y."/>
            <person name="Carvalho R."/>
            <person name="Voegtly L."/>
            <person name="Shi R."/>
            <person name="Duckworth R."/>
            <person name="Johnson A."/>
            <person name="Loviza R."/>
            <person name="Walstead R."/>
            <person name="Shah Z."/>
            <person name="Kiflezghi M."/>
            <person name="Wade K."/>
            <person name="Ball S.L."/>
            <person name="Bradley K.W."/>
            <person name="Asai D.J."/>
            <person name="Bowman C.A."/>
            <person name="Russell D.A."/>
            <person name="Pope W.H."/>
            <person name="Jacobs-Sera D."/>
            <person name="Hendrix R.W."/>
            <person name="Hatfull G.F."/>
        </authorList>
    </citation>
    <scope>NUCLEOTIDE SEQUENCE [LARGE SCALE GENOMIC DNA]</scope>
    <source>
        <strain evidence="16 17">DSM 27648</strain>
    </source>
</reference>
<dbReference type="SUPFAM" id="SSF46785">
    <property type="entry name" value="Winged helix' DNA-binding domain"/>
    <property type="match status" value="1"/>
</dbReference>
<dbReference type="EMBL" id="CP012333">
    <property type="protein sequence ID" value="AKU94388.1"/>
    <property type="molecule type" value="Genomic_DNA"/>
</dbReference>
<evidence type="ECO:0000256" key="14">
    <source>
        <dbReference type="PIRSR" id="PIRSR602481-2"/>
    </source>
</evidence>
<name>A0A0K1PLH7_9BACT</name>
<dbReference type="InterPro" id="IPR002481">
    <property type="entry name" value="FUR"/>
</dbReference>
<feature type="compositionally biased region" description="Basic and acidic residues" evidence="15">
    <location>
        <begin position="1"/>
        <end position="12"/>
    </location>
</feature>
<feature type="binding site" evidence="14">
    <location>
        <position position="114"/>
    </location>
    <ligand>
        <name>Fe cation</name>
        <dbReference type="ChEBI" id="CHEBI:24875"/>
    </ligand>
</feature>
<sequence>MKAKVSHDDRSSGHAHAQTPNLEHFRTVLHEHMLKRGLRTTDQRKLIVETFFHSPNHVSIEELLAEVRRQDPKVGYATVYRTLKLLTECGVAFERKFGDGLTRYELADEESHHDHLICVDCNKIIEFEEPKIEELQERVAARYGFVLKSHKHEMYGTCSECQAKARGSIRRTGN</sequence>
<dbReference type="Gene3D" id="1.10.10.10">
    <property type="entry name" value="Winged helix-like DNA-binding domain superfamily/Winged helix DNA-binding domain"/>
    <property type="match status" value="1"/>
</dbReference>
<evidence type="ECO:0000256" key="3">
    <source>
        <dbReference type="ARBA" id="ARBA00011738"/>
    </source>
</evidence>
<dbReference type="InterPro" id="IPR036388">
    <property type="entry name" value="WH-like_DNA-bd_sf"/>
</dbReference>
<keyword evidence="17" id="KW-1185">Reference proteome</keyword>
<dbReference type="GO" id="GO:0045892">
    <property type="term" value="P:negative regulation of DNA-templated transcription"/>
    <property type="evidence" value="ECO:0007669"/>
    <property type="project" value="TreeGrafter"/>
</dbReference>
<evidence type="ECO:0000313" key="16">
    <source>
        <dbReference type="EMBL" id="AKU94388.1"/>
    </source>
</evidence>
<dbReference type="GO" id="GO:0000976">
    <property type="term" value="F:transcription cis-regulatory region binding"/>
    <property type="evidence" value="ECO:0007669"/>
    <property type="project" value="TreeGrafter"/>
</dbReference>
<feature type="binding site" evidence="14">
    <location>
        <position position="133"/>
    </location>
    <ligand>
        <name>Fe cation</name>
        <dbReference type="ChEBI" id="CHEBI:24875"/>
    </ligand>
</feature>
<dbReference type="Proteomes" id="UP000064967">
    <property type="component" value="Chromosome"/>
</dbReference>
<comment type="cofactor">
    <cofactor evidence="13">
        <name>Zn(2+)</name>
        <dbReference type="ChEBI" id="CHEBI:29105"/>
    </cofactor>
    <text evidence="13">Binds 1 zinc ion per subunit.</text>
</comment>
<protein>
    <recommendedName>
        <fullName evidence="4">Ferric uptake regulation protein</fullName>
    </recommendedName>
</protein>
<comment type="cofactor">
    <cofactor evidence="14">
        <name>Mn(2+)</name>
        <dbReference type="ChEBI" id="CHEBI:29035"/>
    </cofactor>
    <cofactor evidence="14">
        <name>Fe(2+)</name>
        <dbReference type="ChEBI" id="CHEBI:29033"/>
    </cofactor>
    <text evidence="14">Binds 1 Mn(2+) or Fe(2+) ion per subunit.</text>
</comment>
<gene>
    <name evidence="16" type="ORF">AKJ09_01052</name>
</gene>
<evidence type="ECO:0000256" key="11">
    <source>
        <dbReference type="ARBA" id="ARBA00023125"/>
    </source>
</evidence>
<feature type="binding site" evidence="13">
    <location>
        <position position="118"/>
    </location>
    <ligand>
        <name>Zn(2+)</name>
        <dbReference type="ChEBI" id="CHEBI:29105"/>
    </ligand>
</feature>
<comment type="subcellular location">
    <subcellularLocation>
        <location evidence="1">Cytoplasm</location>
    </subcellularLocation>
</comment>
<dbReference type="CDD" id="cd07153">
    <property type="entry name" value="Fur_like"/>
    <property type="match status" value="1"/>
</dbReference>
<evidence type="ECO:0000256" key="10">
    <source>
        <dbReference type="ARBA" id="ARBA00023015"/>
    </source>
</evidence>
<dbReference type="PANTHER" id="PTHR33202:SF2">
    <property type="entry name" value="FERRIC UPTAKE REGULATION PROTEIN"/>
    <property type="match status" value="1"/>
</dbReference>